<feature type="non-terminal residue" evidence="2">
    <location>
        <position position="1"/>
    </location>
</feature>
<protein>
    <submittedName>
        <fullName evidence="2">Uncharacterized protein</fullName>
    </submittedName>
</protein>
<evidence type="ECO:0000313" key="3">
    <source>
        <dbReference type="Proteomes" id="UP000291084"/>
    </source>
</evidence>
<reference evidence="2 3" key="1">
    <citation type="journal article" date="2015" name="Sci. Rep.">
        <title>The power of single molecule real-time sequencing technology in the de novo assembly of a eukaryotic genome.</title>
        <authorList>
            <person name="Sakai H."/>
            <person name="Naito K."/>
            <person name="Ogiso-Tanaka E."/>
            <person name="Takahashi Y."/>
            <person name="Iseki K."/>
            <person name="Muto C."/>
            <person name="Satou K."/>
            <person name="Teruya K."/>
            <person name="Shiroma A."/>
            <person name="Shimoji M."/>
            <person name="Hirano T."/>
            <person name="Itoh T."/>
            <person name="Kaga A."/>
            <person name="Tomooka N."/>
        </authorList>
    </citation>
    <scope>NUCLEOTIDE SEQUENCE [LARGE SCALE GENOMIC DNA]</scope>
    <source>
        <strain evidence="3">cv. Shumari</strain>
    </source>
</reference>
<dbReference type="AlphaFoldDB" id="A0A0S3RGX6"/>
<accession>A0A0S3RGX6</accession>
<organism evidence="2 3">
    <name type="scientific">Vigna angularis var. angularis</name>
    <dbReference type="NCBI Taxonomy" id="157739"/>
    <lineage>
        <taxon>Eukaryota</taxon>
        <taxon>Viridiplantae</taxon>
        <taxon>Streptophyta</taxon>
        <taxon>Embryophyta</taxon>
        <taxon>Tracheophyta</taxon>
        <taxon>Spermatophyta</taxon>
        <taxon>Magnoliopsida</taxon>
        <taxon>eudicotyledons</taxon>
        <taxon>Gunneridae</taxon>
        <taxon>Pentapetalae</taxon>
        <taxon>rosids</taxon>
        <taxon>fabids</taxon>
        <taxon>Fabales</taxon>
        <taxon>Fabaceae</taxon>
        <taxon>Papilionoideae</taxon>
        <taxon>50 kb inversion clade</taxon>
        <taxon>NPAAA clade</taxon>
        <taxon>indigoferoid/millettioid clade</taxon>
        <taxon>Phaseoleae</taxon>
        <taxon>Vigna</taxon>
    </lineage>
</organism>
<keyword evidence="3" id="KW-1185">Reference proteome</keyword>
<proteinExistence type="predicted"/>
<evidence type="ECO:0000313" key="2">
    <source>
        <dbReference type="EMBL" id="BAT79777.1"/>
    </source>
</evidence>
<dbReference type="Proteomes" id="UP000291084">
    <property type="component" value="Chromosome 2"/>
</dbReference>
<gene>
    <name evidence="2" type="primary">Vigan.02G270600</name>
    <name evidence="2" type="ORF">VIGAN_02270600</name>
</gene>
<dbReference type="EMBL" id="AP015035">
    <property type="protein sequence ID" value="BAT79777.1"/>
    <property type="molecule type" value="Genomic_DNA"/>
</dbReference>
<evidence type="ECO:0000256" key="1">
    <source>
        <dbReference type="SAM" id="MobiDB-lite"/>
    </source>
</evidence>
<feature type="region of interest" description="Disordered" evidence="1">
    <location>
        <begin position="83"/>
        <end position="107"/>
    </location>
</feature>
<name>A0A0S3RGX6_PHAAN</name>
<sequence>PQSNQTHWRRRWSHPEHSSASSWEVQSSIHSFFFSSLHPHTTSSFFLNCSISFPSSNSAQLNIHSLFTLPHYCVNRGLHPRGRAPNLPSLPDSDEPHPAAASTSASMDLRDCPFGNLSLQW</sequence>